<feature type="transmembrane region" description="Helical" evidence="6">
    <location>
        <begin position="221"/>
        <end position="239"/>
    </location>
</feature>
<sequence length="385" mass="42442">MSANELAISFIGPGEVLSAGITLPVVGIIVVALRFWLRSYQKAKLGLDDYTILVALFFVIGMSICLIYGAAKHSLGYPTPQLPNATPETQLTEIVPAQTLVELLDWIIWLLMIPANGLIKLSAIFLYRRLFVVNKGTTFDTITKVLIVICSLWTIAFWFATIFGCGTHFTNPWKPLMFIMECNTNMRLDGLMISDLITDAIVWLLPMPVVWRLKMQWSQKLYITGIFFLAAGSLVAAIIRLKVQLEISDGGYAAHTDVDLTLTILLYYSSLESGVALIAACLPTLHYLIARPPFRNPFSSVVSLLGINSLRSRGTSSSRAHDNTAPDTEILVTKKVSQSSHSGGSFVASEHVGHVYKLPHVEDGFELPLVPQRPAQTHTRISGKP</sequence>
<keyword evidence="3 6" id="KW-1133">Transmembrane helix</keyword>
<dbReference type="Proteomes" id="UP000177798">
    <property type="component" value="Chromosome 6"/>
</dbReference>
<gene>
    <name evidence="8" type="ORF">sscle_06g050800</name>
</gene>
<evidence type="ECO:0000259" key="7">
    <source>
        <dbReference type="Pfam" id="PF20684"/>
    </source>
</evidence>
<feature type="transmembrane region" description="Helical" evidence="6">
    <location>
        <begin position="146"/>
        <end position="170"/>
    </location>
</feature>
<keyword evidence="4 6" id="KW-0472">Membrane</keyword>
<dbReference type="EMBL" id="CP017819">
    <property type="protein sequence ID" value="APA10310.1"/>
    <property type="molecule type" value="Genomic_DNA"/>
</dbReference>
<evidence type="ECO:0000256" key="5">
    <source>
        <dbReference type="ARBA" id="ARBA00038359"/>
    </source>
</evidence>
<dbReference type="AlphaFoldDB" id="A0A1D9Q5R7"/>
<proteinExistence type="inferred from homology"/>
<dbReference type="OrthoDB" id="5393606at2759"/>
<name>A0A1D9Q5R7_SCLS1</name>
<keyword evidence="2 6" id="KW-0812">Transmembrane</keyword>
<dbReference type="Pfam" id="PF20684">
    <property type="entry name" value="Fung_rhodopsin"/>
    <property type="match status" value="1"/>
</dbReference>
<accession>A0A1D9Q5R7</accession>
<evidence type="ECO:0000256" key="1">
    <source>
        <dbReference type="ARBA" id="ARBA00004141"/>
    </source>
</evidence>
<feature type="domain" description="Rhodopsin" evidence="7">
    <location>
        <begin position="33"/>
        <end position="290"/>
    </location>
</feature>
<dbReference type="VEuPathDB" id="FungiDB:sscle_06g050800"/>
<evidence type="ECO:0000256" key="2">
    <source>
        <dbReference type="ARBA" id="ARBA00022692"/>
    </source>
</evidence>
<evidence type="ECO:0000256" key="3">
    <source>
        <dbReference type="ARBA" id="ARBA00022989"/>
    </source>
</evidence>
<protein>
    <recommendedName>
        <fullName evidence="7">Rhodopsin domain-containing protein</fullName>
    </recommendedName>
</protein>
<organism evidence="8 9">
    <name type="scientific">Sclerotinia sclerotiorum (strain ATCC 18683 / 1980 / Ss-1)</name>
    <name type="common">White mold</name>
    <name type="synonym">Whetzelinia sclerotiorum</name>
    <dbReference type="NCBI Taxonomy" id="665079"/>
    <lineage>
        <taxon>Eukaryota</taxon>
        <taxon>Fungi</taxon>
        <taxon>Dikarya</taxon>
        <taxon>Ascomycota</taxon>
        <taxon>Pezizomycotina</taxon>
        <taxon>Leotiomycetes</taxon>
        <taxon>Helotiales</taxon>
        <taxon>Sclerotiniaceae</taxon>
        <taxon>Sclerotinia</taxon>
    </lineage>
</organism>
<reference evidence="9" key="1">
    <citation type="journal article" date="2017" name="Genome Biol. Evol.">
        <title>The complete genome sequence of the phytopathogenic fungus Sclerotinia sclerotiorum reveals insights into the genome architecture of broad host range pathogens.</title>
        <authorList>
            <person name="Derbyshire M."/>
            <person name="Denton-Giles M."/>
            <person name="Hegedus D."/>
            <person name="Seifbarghy S."/>
            <person name="Rollins J."/>
            <person name="van Kan J."/>
            <person name="Seidl M.F."/>
            <person name="Faino L."/>
            <person name="Mbengue M."/>
            <person name="Navaud O."/>
            <person name="Raffaele S."/>
            <person name="Hammond-Kosack K."/>
            <person name="Heard S."/>
            <person name="Oliver R."/>
        </authorList>
    </citation>
    <scope>NUCLEOTIDE SEQUENCE [LARGE SCALE GENOMIC DNA]</scope>
    <source>
        <strain evidence="9">ATCC 18683 / 1980 / Ss-1</strain>
    </source>
</reference>
<comment type="subcellular location">
    <subcellularLocation>
        <location evidence="1">Membrane</location>
        <topology evidence="1">Multi-pass membrane protein</topology>
    </subcellularLocation>
</comment>
<comment type="similarity">
    <text evidence="5">Belongs to the SAT4 family.</text>
</comment>
<dbReference type="GO" id="GO:0016020">
    <property type="term" value="C:membrane"/>
    <property type="evidence" value="ECO:0007669"/>
    <property type="project" value="UniProtKB-SubCell"/>
</dbReference>
<feature type="transmembrane region" description="Helical" evidence="6">
    <location>
        <begin position="265"/>
        <end position="289"/>
    </location>
</feature>
<dbReference type="PANTHER" id="PTHR33048">
    <property type="entry name" value="PTH11-LIKE INTEGRAL MEMBRANE PROTEIN (AFU_ORTHOLOGUE AFUA_5G11245)"/>
    <property type="match status" value="1"/>
</dbReference>
<evidence type="ECO:0000256" key="6">
    <source>
        <dbReference type="SAM" id="Phobius"/>
    </source>
</evidence>
<dbReference type="InterPro" id="IPR049326">
    <property type="entry name" value="Rhodopsin_dom_fungi"/>
</dbReference>
<dbReference type="PANTHER" id="PTHR33048:SF157">
    <property type="entry name" value="INTEGRAL MEMBRANE PROTEIN"/>
    <property type="match status" value="1"/>
</dbReference>
<feature type="transmembrane region" description="Helical" evidence="6">
    <location>
        <begin position="106"/>
        <end position="126"/>
    </location>
</feature>
<dbReference type="InterPro" id="IPR052337">
    <property type="entry name" value="SAT4-like"/>
</dbReference>
<feature type="transmembrane region" description="Helical" evidence="6">
    <location>
        <begin position="16"/>
        <end position="37"/>
    </location>
</feature>
<feature type="transmembrane region" description="Helical" evidence="6">
    <location>
        <begin position="49"/>
        <end position="71"/>
    </location>
</feature>
<evidence type="ECO:0000256" key="4">
    <source>
        <dbReference type="ARBA" id="ARBA00023136"/>
    </source>
</evidence>
<evidence type="ECO:0000313" key="8">
    <source>
        <dbReference type="EMBL" id="APA10310.1"/>
    </source>
</evidence>
<evidence type="ECO:0000313" key="9">
    <source>
        <dbReference type="Proteomes" id="UP000177798"/>
    </source>
</evidence>